<sequence length="442" mass="51253">MNNQILELNKKIAASIEEKKSTDIYYNETKFDRFRDLSYGHDGLLNIFHWLFQKYPLLGRIIADRYDFIFIDEYQDTHAEVLSDLLTLPTAYGITIALFGDSMQSIYEDGVGDVEEYVKNLTLKSIPKADNYRCSYEVIKVLDSLRIDEISQSVALKRLPSGQLEVSEDRHGLAKVIYTVVDAKPSSRSPEEEKEQYRSLVDHMIFEAQRIVPDSKILILTNKAIAEKNGFSTLYRTFSDRYSDIKDQIENYLRSIQVLDIGEICNMYLHKDFNSVIKLVQKGGFSIHTVADKTKLHDIIQGFVDDTNLSVKDAVENAITFKLMKQSEALVDKISSNEHFLDTLKQDALYPTFKDLYLAGKNTFARIKDSIEFHSEEEFKEYQRRYEKERFILAMRLCELKFCEVLNYVKYLNEETEYITMHKTKGTSIPSVIVVMAHSPRE</sequence>
<keyword evidence="7" id="KW-1185">Reference proteome</keyword>
<dbReference type="GO" id="GO:0005524">
    <property type="term" value="F:ATP binding"/>
    <property type="evidence" value="ECO:0007669"/>
    <property type="project" value="UniProtKB-KW"/>
</dbReference>
<dbReference type="AlphaFoldDB" id="A6P1H2"/>
<dbReference type="EMBL" id="AAXG02000047">
    <property type="protein sequence ID" value="EDM97864.1"/>
    <property type="molecule type" value="Genomic_DNA"/>
</dbReference>
<keyword evidence="2" id="KW-0378">Hydrolase</keyword>
<keyword evidence="1" id="KW-0547">Nucleotide-binding</keyword>
<reference evidence="6 7" key="2">
    <citation type="submission" date="2007-06" db="EMBL/GenBank/DDBJ databases">
        <title>Draft genome sequence of Pseudoflavonifractor capillosus ATCC 29799.</title>
        <authorList>
            <person name="Sudarsanam P."/>
            <person name="Ley R."/>
            <person name="Guruge J."/>
            <person name="Turnbaugh P.J."/>
            <person name="Mahowald M."/>
            <person name="Liep D."/>
            <person name="Gordon J."/>
        </authorList>
    </citation>
    <scope>NUCLEOTIDE SEQUENCE [LARGE SCALE GENOMIC DNA]</scope>
    <source>
        <strain evidence="6 7">ATCC 29799</strain>
    </source>
</reference>
<evidence type="ECO:0000313" key="7">
    <source>
        <dbReference type="Proteomes" id="UP000003639"/>
    </source>
</evidence>
<evidence type="ECO:0000256" key="4">
    <source>
        <dbReference type="ARBA" id="ARBA00022840"/>
    </source>
</evidence>
<evidence type="ECO:0000256" key="1">
    <source>
        <dbReference type="ARBA" id="ARBA00022741"/>
    </source>
</evidence>
<feature type="domain" description="UvrD-like helicase ATP-binding" evidence="5">
    <location>
        <begin position="39"/>
        <end position="108"/>
    </location>
</feature>
<evidence type="ECO:0000259" key="5">
    <source>
        <dbReference type="Pfam" id="PF00580"/>
    </source>
</evidence>
<comment type="caution">
    <text evidence="6">The sequence shown here is derived from an EMBL/GenBank/DDBJ whole genome shotgun (WGS) entry which is preliminary data.</text>
</comment>
<gene>
    <name evidence="6" type="ORF">BACCAP_04339</name>
</gene>
<accession>A6P1H2</accession>
<reference evidence="6 7" key="1">
    <citation type="submission" date="2007-04" db="EMBL/GenBank/DDBJ databases">
        <authorList>
            <person name="Fulton L."/>
            <person name="Clifton S."/>
            <person name="Fulton B."/>
            <person name="Xu J."/>
            <person name="Minx P."/>
            <person name="Pepin K.H."/>
            <person name="Johnson M."/>
            <person name="Thiruvilangam P."/>
            <person name="Bhonagiri V."/>
            <person name="Nash W.E."/>
            <person name="Mardis E.R."/>
            <person name="Wilson R.K."/>
        </authorList>
    </citation>
    <scope>NUCLEOTIDE SEQUENCE [LARGE SCALE GENOMIC DNA]</scope>
    <source>
        <strain evidence="6 7">ATCC 29799</strain>
    </source>
</reference>
<dbReference type="InterPro" id="IPR014016">
    <property type="entry name" value="UvrD-like_ATP-bd"/>
</dbReference>
<dbReference type="eggNOG" id="COG0210">
    <property type="taxonomic scope" value="Bacteria"/>
</dbReference>
<dbReference type="STRING" id="411467.BACCAP_04339"/>
<dbReference type="GO" id="GO:0016787">
    <property type="term" value="F:hydrolase activity"/>
    <property type="evidence" value="ECO:0007669"/>
    <property type="project" value="UniProtKB-KW"/>
</dbReference>
<protein>
    <recommendedName>
        <fullName evidence="5">UvrD-like helicase ATP-binding domain-containing protein</fullName>
    </recommendedName>
</protein>
<keyword evidence="3" id="KW-0347">Helicase</keyword>
<proteinExistence type="predicted"/>
<evidence type="ECO:0000256" key="2">
    <source>
        <dbReference type="ARBA" id="ARBA00022801"/>
    </source>
</evidence>
<evidence type="ECO:0000313" key="6">
    <source>
        <dbReference type="EMBL" id="EDM97864.1"/>
    </source>
</evidence>
<dbReference type="SUPFAM" id="SSF52540">
    <property type="entry name" value="P-loop containing nucleoside triphosphate hydrolases"/>
    <property type="match status" value="1"/>
</dbReference>
<dbReference type="Pfam" id="PF00580">
    <property type="entry name" value="UvrD-helicase"/>
    <property type="match status" value="1"/>
</dbReference>
<keyword evidence="4" id="KW-0067">ATP-binding</keyword>
<dbReference type="Proteomes" id="UP000003639">
    <property type="component" value="Unassembled WGS sequence"/>
</dbReference>
<dbReference type="GO" id="GO:0004386">
    <property type="term" value="F:helicase activity"/>
    <property type="evidence" value="ECO:0007669"/>
    <property type="project" value="UniProtKB-KW"/>
</dbReference>
<dbReference type="Gene3D" id="3.40.50.300">
    <property type="entry name" value="P-loop containing nucleotide triphosphate hydrolases"/>
    <property type="match status" value="1"/>
</dbReference>
<evidence type="ECO:0000256" key="3">
    <source>
        <dbReference type="ARBA" id="ARBA00022806"/>
    </source>
</evidence>
<dbReference type="InterPro" id="IPR027417">
    <property type="entry name" value="P-loop_NTPase"/>
</dbReference>
<name>A6P1H2_9FIRM</name>
<organism evidence="6 7">
    <name type="scientific">Pseudoflavonifractor capillosus ATCC 29799</name>
    <dbReference type="NCBI Taxonomy" id="411467"/>
    <lineage>
        <taxon>Bacteria</taxon>
        <taxon>Bacillati</taxon>
        <taxon>Bacillota</taxon>
        <taxon>Clostridia</taxon>
        <taxon>Eubacteriales</taxon>
        <taxon>Oscillospiraceae</taxon>
        <taxon>Pseudoflavonifractor</taxon>
    </lineage>
</organism>